<dbReference type="PANTHER" id="PTHR42862:SF1">
    <property type="entry name" value="DELTA-1-PYRROLINE-5-CARBOXYLATE DEHYDROGENASE 2, ISOFORM A-RELATED"/>
    <property type="match status" value="1"/>
</dbReference>
<dbReference type="GO" id="GO:0003700">
    <property type="term" value="F:DNA-binding transcription factor activity"/>
    <property type="evidence" value="ECO:0007669"/>
    <property type="project" value="InterPro"/>
</dbReference>
<comment type="similarity">
    <text evidence="8">Belongs to the aldehyde dehydrogenase family.</text>
</comment>
<organism evidence="12 13">
    <name type="scientific">Corynebacterium doosanense CAU 212 = DSM 45436</name>
    <dbReference type="NCBI Taxonomy" id="558173"/>
    <lineage>
        <taxon>Bacteria</taxon>
        <taxon>Bacillati</taxon>
        <taxon>Actinomycetota</taxon>
        <taxon>Actinomycetes</taxon>
        <taxon>Mycobacteriales</taxon>
        <taxon>Corynebacteriaceae</taxon>
        <taxon>Corynebacterium</taxon>
    </lineage>
</organism>
<dbReference type="GO" id="GO:0009898">
    <property type="term" value="C:cytoplasmic side of plasma membrane"/>
    <property type="evidence" value="ECO:0007669"/>
    <property type="project" value="TreeGrafter"/>
</dbReference>
<dbReference type="InterPro" id="IPR050485">
    <property type="entry name" value="Proline_metab_enzyme"/>
</dbReference>
<evidence type="ECO:0000256" key="8">
    <source>
        <dbReference type="RuleBase" id="RU003345"/>
    </source>
</evidence>
<dbReference type="InterPro" id="IPR015590">
    <property type="entry name" value="Aldehyde_DH_dom"/>
</dbReference>
<dbReference type="OrthoDB" id="9812625at2"/>
<dbReference type="Gene3D" id="3.40.309.10">
    <property type="entry name" value="Aldehyde Dehydrogenase, Chain A, domain 2"/>
    <property type="match status" value="1"/>
</dbReference>
<feature type="domain" description="Proline dehydrogenase" evidence="11">
    <location>
        <begin position="126"/>
        <end position="414"/>
    </location>
</feature>
<feature type="domain" description="Aldehyde dehydrogenase" evidence="10">
    <location>
        <begin position="498"/>
        <end position="910"/>
    </location>
</feature>
<dbReference type="InterPro" id="IPR016161">
    <property type="entry name" value="Ald_DH/histidinol_DH"/>
</dbReference>
<evidence type="ECO:0000256" key="3">
    <source>
        <dbReference type="ARBA" id="ARBA00023002"/>
    </source>
</evidence>
<dbReference type="Proteomes" id="UP000029914">
    <property type="component" value="Chromosome"/>
</dbReference>
<dbReference type="AlphaFoldDB" id="A0A097IF37"/>
<dbReference type="EC" id="1.2.1.88" evidence="2"/>
<evidence type="ECO:0000256" key="2">
    <source>
        <dbReference type="ARBA" id="ARBA00012884"/>
    </source>
</evidence>
<keyword evidence="13" id="KW-1185">Reference proteome</keyword>
<proteinExistence type="inferred from homology"/>
<dbReference type="InterPro" id="IPR025703">
    <property type="entry name" value="Bifunct_PutA"/>
</dbReference>
<reference evidence="12 13" key="1">
    <citation type="submission" date="2013-09" db="EMBL/GenBank/DDBJ databases">
        <title>Complete genome sequence of Corynebacterium doosanense CAU 212(T) (=DSM 45436(T)), isolated from activated sludge.</title>
        <authorList>
            <person name="Schaffert L."/>
            <person name="Albersmeier A."/>
            <person name="Kalinowski J."/>
            <person name="Ruckert C."/>
        </authorList>
    </citation>
    <scope>NUCLEOTIDE SEQUENCE [LARGE SCALE GENOMIC DNA]</scope>
    <source>
        <strain evidence="12 13">CAU 212</strain>
    </source>
</reference>
<keyword evidence="4" id="KW-0520">NAD</keyword>
<dbReference type="PANTHER" id="PTHR42862">
    <property type="entry name" value="DELTA-1-PYRROLINE-5-CARBOXYLATE DEHYDROGENASE 1, ISOFORM A-RELATED"/>
    <property type="match status" value="1"/>
</dbReference>
<name>A0A097IF37_9CORY</name>
<feature type="region of interest" description="Disordered" evidence="9">
    <location>
        <begin position="447"/>
        <end position="476"/>
    </location>
</feature>
<evidence type="ECO:0000256" key="7">
    <source>
        <dbReference type="PROSITE-ProRule" id="PRU10007"/>
    </source>
</evidence>
<dbReference type="GO" id="GO:0004657">
    <property type="term" value="F:proline dehydrogenase activity"/>
    <property type="evidence" value="ECO:0007669"/>
    <property type="project" value="InterPro"/>
</dbReference>
<dbReference type="InterPro" id="IPR016162">
    <property type="entry name" value="Ald_DH_N"/>
</dbReference>
<evidence type="ECO:0000256" key="6">
    <source>
        <dbReference type="PIRSR" id="PIRSR000197-1"/>
    </source>
</evidence>
<feature type="active site" evidence="6">
    <location>
        <position position="729"/>
    </location>
</feature>
<dbReference type="InterPro" id="IPR016160">
    <property type="entry name" value="Ald_DH_CS_CYS"/>
</dbReference>
<dbReference type="SUPFAM" id="SSF53720">
    <property type="entry name" value="ALDH-like"/>
    <property type="match status" value="1"/>
</dbReference>
<feature type="compositionally biased region" description="Basic and acidic residues" evidence="9">
    <location>
        <begin position="451"/>
        <end position="469"/>
    </location>
</feature>
<dbReference type="eggNOG" id="COG1012">
    <property type="taxonomic scope" value="Bacteria"/>
</dbReference>
<dbReference type="eggNOG" id="COG0506">
    <property type="taxonomic scope" value="Bacteria"/>
</dbReference>
<dbReference type="GO" id="GO:0003842">
    <property type="term" value="F:L-glutamate gamma-semialdehyde dehydrogenase activity"/>
    <property type="evidence" value="ECO:0007669"/>
    <property type="project" value="UniProtKB-EC"/>
</dbReference>
<dbReference type="SUPFAM" id="SSF51730">
    <property type="entry name" value="FAD-linked oxidoreductase"/>
    <property type="match status" value="1"/>
</dbReference>
<evidence type="ECO:0000313" key="12">
    <source>
        <dbReference type="EMBL" id="AIT60738.1"/>
    </source>
</evidence>
<dbReference type="Pfam" id="PF01619">
    <property type="entry name" value="Pro_dh"/>
    <property type="match status" value="1"/>
</dbReference>
<sequence>MTSLNQYTDRAVTLANTWLEVEDSAANQAARQLGGLLQDPNGVDFTMDFVDRVARPEDNKVAAAELRKMPAAPEFLGTVNRGLFNIGALAGRIAPSIVVPLARARMRQMVGHLVLDADGDSLSKLLDNAKEKKTHLNINLLGEAVLGDDEAASRAERTAELIRNPKVTYVSVKASSLCAQLNHYDEEGSLERLKAQLRPLYRIARDSSPRTFINLDMEEYKDLDLTLRLFTELISEDEFTGYEAGIVLQAYLPDAAGALEQLMAFAKQRAAEGGAPIKVRLVKGANLSMEKVDAEVHGWAQAPYRTKAEVDANYLHLLDMVLGEEYADILRVGVASHNLYTLSLAYVLADARGVMRQVDAEMLQGMSPGQQEEVHKAFGSLILYTPVVRAEDFDVAVSYLVRRLEENSAEQNFMYAHFAAGEEAMASQEDRFRKSIEDADRVFLGANRTQNRLDESGRQAPKDGFHNEPDTDPSLEPNRRWALELLENDPGEATSTEVTDVAEVQAGVDKARAAARDWAALSGDERADVLETVADELANARGELISAMAFEAGKTVDQSDPEVSEAIDFAVYYAQSARQLDDRFTPHELVAVIPPWNFPVAIPTGGMLSALAAGSSAIIKPAPQVVLCAEVAVAAIHRGLAAHGVSTDLLQLIRADESDAGKALITAADSVILTGASETAAIFRSWDPHMKLNAETSGKNAIIVTPAADPDLAAQDILHSAFGHAGQKCSAASLIILVGSMGSTDRFRNQLLDAVRTLRVGPGTEISTTMNGLIGPPEEKLQRGLTQLDSGEKWLIKPEKLDEEGKFWTPGVRDGVKPGSWYHTHECFGPVLGIMHAKDLDEAIEWQNSTGFGLTGGIHSLDDDEISQWIDTVEVGNAYVNRGITGAIVQRQSFGGWKNSAIGTGAKAGGPNYVAQQGTWVDGELAPVNVTVEPRVARVLREVETHLSAEDATWLHRAVELDAVAWRSEFGIDHDRTALASERNIFRYRPLLTPLSVRLGEGWELRDVLRLHLGSVLTGTELEFTSPVETESVWPITVQSDEDFEAELADRPSSRVRALGTVPESLYQAAADNGSVIIDGPVLADGRRELLHLLLEQAVSMTSHRFGVLRNIGKVG</sequence>
<gene>
    <name evidence="12" type="ORF">CDOO_05330</name>
</gene>
<protein>
    <recommendedName>
        <fullName evidence="2">L-glutamate gamma-semialdehyde dehydrogenase</fullName>
        <ecNumber evidence="2">1.2.1.88</ecNumber>
    </recommendedName>
</protein>
<dbReference type="InterPro" id="IPR016163">
    <property type="entry name" value="Ald_DH_C"/>
</dbReference>
<evidence type="ECO:0000256" key="5">
    <source>
        <dbReference type="ARBA" id="ARBA00048142"/>
    </source>
</evidence>
<comment type="catalytic activity">
    <reaction evidence="5">
        <text>L-glutamate 5-semialdehyde + NAD(+) + H2O = L-glutamate + NADH + 2 H(+)</text>
        <dbReference type="Rhea" id="RHEA:30235"/>
        <dbReference type="ChEBI" id="CHEBI:15377"/>
        <dbReference type="ChEBI" id="CHEBI:15378"/>
        <dbReference type="ChEBI" id="CHEBI:29985"/>
        <dbReference type="ChEBI" id="CHEBI:57540"/>
        <dbReference type="ChEBI" id="CHEBI:57945"/>
        <dbReference type="ChEBI" id="CHEBI:58066"/>
        <dbReference type="EC" id="1.2.1.88"/>
    </reaction>
</comment>
<dbReference type="PIRSF" id="PIRSF000197">
    <property type="entry name" value="Bifunct_PutA"/>
    <property type="match status" value="1"/>
</dbReference>
<comment type="pathway">
    <text evidence="1">Amino-acid degradation; L-proline degradation into L-glutamate; L-glutamate from L-proline: step 2/2.</text>
</comment>
<dbReference type="EMBL" id="CP006764">
    <property type="protein sequence ID" value="AIT60738.1"/>
    <property type="molecule type" value="Genomic_DNA"/>
</dbReference>
<evidence type="ECO:0000259" key="11">
    <source>
        <dbReference type="Pfam" id="PF01619"/>
    </source>
</evidence>
<dbReference type="Gene3D" id="3.40.605.10">
    <property type="entry name" value="Aldehyde Dehydrogenase, Chain A, domain 1"/>
    <property type="match status" value="1"/>
</dbReference>
<evidence type="ECO:0000256" key="1">
    <source>
        <dbReference type="ARBA" id="ARBA00004786"/>
    </source>
</evidence>
<dbReference type="InterPro" id="IPR029510">
    <property type="entry name" value="Ald_DH_CS_GLU"/>
</dbReference>
<dbReference type="HOGENOM" id="CLU_005682_2_0_11"/>
<evidence type="ECO:0000256" key="9">
    <source>
        <dbReference type="SAM" id="MobiDB-lite"/>
    </source>
</evidence>
<evidence type="ECO:0000256" key="4">
    <source>
        <dbReference type="ARBA" id="ARBA00023027"/>
    </source>
</evidence>
<dbReference type="PROSITE" id="PS00070">
    <property type="entry name" value="ALDEHYDE_DEHYDR_CYS"/>
    <property type="match status" value="1"/>
</dbReference>
<dbReference type="STRING" id="558173.CDOO_05330"/>
<evidence type="ECO:0000313" key="13">
    <source>
        <dbReference type="Proteomes" id="UP000029914"/>
    </source>
</evidence>
<accession>A0A097IF37</accession>
<keyword evidence="3 8" id="KW-0560">Oxidoreductase</keyword>
<feature type="active site" evidence="6 7">
    <location>
        <position position="695"/>
    </location>
</feature>
<evidence type="ECO:0000259" key="10">
    <source>
        <dbReference type="Pfam" id="PF00171"/>
    </source>
</evidence>
<dbReference type="InterPro" id="IPR002872">
    <property type="entry name" value="Proline_DH_dom"/>
</dbReference>
<dbReference type="InterPro" id="IPR029041">
    <property type="entry name" value="FAD-linked_oxidoreductase-like"/>
</dbReference>
<dbReference type="GO" id="GO:0010133">
    <property type="term" value="P:L-proline catabolic process to L-glutamate"/>
    <property type="evidence" value="ECO:0007669"/>
    <property type="project" value="InterPro"/>
</dbReference>
<dbReference type="KEGG" id="cdo:CDOO_05330"/>
<dbReference type="RefSeq" id="WP_018022670.1">
    <property type="nucleotide sequence ID" value="NZ_AQUX01000010.1"/>
</dbReference>
<dbReference type="PROSITE" id="PS00687">
    <property type="entry name" value="ALDEHYDE_DEHYDR_GLU"/>
    <property type="match status" value="1"/>
</dbReference>
<dbReference type="Pfam" id="PF00171">
    <property type="entry name" value="Aldedh"/>
    <property type="match status" value="1"/>
</dbReference>
<dbReference type="Gene3D" id="3.20.20.220">
    <property type="match status" value="1"/>
</dbReference>